<evidence type="ECO:0000313" key="2">
    <source>
        <dbReference type="EMBL" id="TKJ03353.1"/>
    </source>
</evidence>
<feature type="coiled-coil region" evidence="1">
    <location>
        <begin position="59"/>
        <end position="93"/>
    </location>
</feature>
<accession>A0A9X9AAE7</accession>
<sequence>MSLMKNHYELLNSKHEHIDKLIVQLEDQFIGKAYIIDKSVEKFKCHLIIHSNEGLNLKISTLQANIDSIKGNKDNLNNDLKKLRKIIDDDNDEAIIRLFISYYLNKDEYKDTFLKLSKTYINKSFSKEFIDLLKIDDGFFKMLDKFLSHNKDIMDELDYDSICSICSNIFDDAYKDVGHFFRNSYRVLKEINKLYKADLDS</sequence>
<protein>
    <submittedName>
        <fullName evidence="2">Uncharacterized protein</fullName>
    </submittedName>
</protein>
<organism evidence="2 3">
    <name type="scientific">Bacillus cereus</name>
    <dbReference type="NCBI Taxonomy" id="1396"/>
    <lineage>
        <taxon>Bacteria</taxon>
        <taxon>Bacillati</taxon>
        <taxon>Bacillota</taxon>
        <taxon>Bacilli</taxon>
        <taxon>Bacillales</taxon>
        <taxon>Bacillaceae</taxon>
        <taxon>Bacillus</taxon>
        <taxon>Bacillus cereus group</taxon>
    </lineage>
</organism>
<dbReference type="EMBL" id="SZOH01000872">
    <property type="protein sequence ID" value="TKJ03353.1"/>
    <property type="molecule type" value="Genomic_DNA"/>
</dbReference>
<feature type="non-terminal residue" evidence="2">
    <location>
        <position position="201"/>
    </location>
</feature>
<proteinExistence type="predicted"/>
<keyword evidence="1" id="KW-0175">Coiled coil</keyword>
<gene>
    <name evidence="2" type="ORF">FC695_14280</name>
</gene>
<evidence type="ECO:0000256" key="1">
    <source>
        <dbReference type="SAM" id="Coils"/>
    </source>
</evidence>
<dbReference type="Proteomes" id="UP000308444">
    <property type="component" value="Unassembled WGS sequence"/>
</dbReference>
<name>A0A9X9AAE7_BACCE</name>
<dbReference type="AlphaFoldDB" id="A0A9X9AAE7"/>
<comment type="caution">
    <text evidence="2">The sequence shown here is derived from an EMBL/GenBank/DDBJ whole genome shotgun (WGS) entry which is preliminary data.</text>
</comment>
<evidence type="ECO:0000313" key="3">
    <source>
        <dbReference type="Proteomes" id="UP000308444"/>
    </source>
</evidence>
<reference evidence="2 3" key="1">
    <citation type="journal article" date="2019" name="Environ. Microbiol.">
        <title>An active ?-lactamase is a part of an orchestrated cell wall stress resistance network of Bacillus subtilis and related rhizosphere species.</title>
        <authorList>
            <person name="Bucher T."/>
            <person name="Keren-Paz A."/>
            <person name="Hausser J."/>
            <person name="Olender T."/>
            <person name="Cytryn E."/>
            <person name="Kolodkin-Gal I."/>
        </authorList>
    </citation>
    <scope>NUCLEOTIDE SEQUENCE [LARGE SCALE GENOMIC DNA]</scope>
    <source>
        <strain evidence="2 3">I32</strain>
    </source>
</reference>